<name>W9VUY9_9GAMM</name>
<evidence type="ECO:0000256" key="1">
    <source>
        <dbReference type="ARBA" id="ARBA00009437"/>
    </source>
</evidence>
<dbReference type="PANTHER" id="PTHR30126">
    <property type="entry name" value="HTH-TYPE TRANSCRIPTIONAL REGULATOR"/>
    <property type="match status" value="1"/>
</dbReference>
<dbReference type="OrthoDB" id="5572602at2"/>
<dbReference type="Gene3D" id="3.40.190.290">
    <property type="match status" value="1"/>
</dbReference>
<evidence type="ECO:0000256" key="3">
    <source>
        <dbReference type="ARBA" id="ARBA00023125"/>
    </source>
</evidence>
<dbReference type="RefSeq" id="WP_043755492.1">
    <property type="nucleotide sequence ID" value="NZ_AONC01000045.1"/>
</dbReference>
<dbReference type="PROSITE" id="PS50931">
    <property type="entry name" value="HTH_LYSR"/>
    <property type="match status" value="1"/>
</dbReference>
<dbReference type="InterPro" id="IPR005119">
    <property type="entry name" value="LysR_subst-bd"/>
</dbReference>
<dbReference type="SUPFAM" id="SSF46785">
    <property type="entry name" value="Winged helix' DNA-binding domain"/>
    <property type="match status" value="1"/>
</dbReference>
<dbReference type="GO" id="GO:0003700">
    <property type="term" value="F:DNA-binding transcription factor activity"/>
    <property type="evidence" value="ECO:0007669"/>
    <property type="project" value="InterPro"/>
</dbReference>
<protein>
    <submittedName>
        <fullName evidence="6">Transcriptional regulator, LysR family</fullName>
    </submittedName>
</protein>
<dbReference type="InterPro" id="IPR036388">
    <property type="entry name" value="WH-like_DNA-bd_sf"/>
</dbReference>
<dbReference type="PANTHER" id="PTHR30126:SF84">
    <property type="entry name" value="HTH-TYPE TRANSCRIPTIONAL REGULATOR PTXR"/>
    <property type="match status" value="1"/>
</dbReference>
<evidence type="ECO:0000256" key="4">
    <source>
        <dbReference type="ARBA" id="ARBA00023163"/>
    </source>
</evidence>
<organism evidence="6 7">
    <name type="scientific">Imhoffiella purpurea</name>
    <dbReference type="NCBI Taxonomy" id="1249627"/>
    <lineage>
        <taxon>Bacteria</taxon>
        <taxon>Pseudomonadati</taxon>
        <taxon>Pseudomonadota</taxon>
        <taxon>Gammaproteobacteria</taxon>
        <taxon>Chromatiales</taxon>
        <taxon>Chromatiaceae</taxon>
        <taxon>Imhoffiella</taxon>
    </lineage>
</organism>
<keyword evidence="2" id="KW-0805">Transcription regulation</keyword>
<dbReference type="Gene3D" id="1.10.10.10">
    <property type="entry name" value="Winged helix-like DNA-binding domain superfamily/Winged helix DNA-binding domain"/>
    <property type="match status" value="1"/>
</dbReference>
<dbReference type="GO" id="GO:0000976">
    <property type="term" value="F:transcription cis-regulatory region binding"/>
    <property type="evidence" value="ECO:0007669"/>
    <property type="project" value="TreeGrafter"/>
</dbReference>
<feature type="domain" description="HTH lysR-type" evidence="5">
    <location>
        <begin position="1"/>
        <end position="59"/>
    </location>
</feature>
<gene>
    <name evidence="6" type="ORF">D779_2881</name>
</gene>
<dbReference type="InterPro" id="IPR036390">
    <property type="entry name" value="WH_DNA-bd_sf"/>
</dbReference>
<proteinExistence type="inferred from homology"/>
<evidence type="ECO:0000256" key="2">
    <source>
        <dbReference type="ARBA" id="ARBA00023015"/>
    </source>
</evidence>
<dbReference type="InterPro" id="IPR000847">
    <property type="entry name" value="LysR_HTH_N"/>
</dbReference>
<dbReference type="SUPFAM" id="SSF53850">
    <property type="entry name" value="Periplasmic binding protein-like II"/>
    <property type="match status" value="1"/>
</dbReference>
<keyword evidence="3" id="KW-0238">DNA-binding</keyword>
<evidence type="ECO:0000313" key="6">
    <source>
        <dbReference type="EMBL" id="EXJ14210.1"/>
    </source>
</evidence>
<dbReference type="STRING" id="1249627.D779_2881"/>
<comment type="caution">
    <text evidence="6">The sequence shown here is derived from an EMBL/GenBank/DDBJ whole genome shotgun (WGS) entry which is preliminary data.</text>
</comment>
<keyword evidence="7" id="KW-1185">Reference proteome</keyword>
<comment type="similarity">
    <text evidence="1">Belongs to the LysR transcriptional regulatory family.</text>
</comment>
<sequence>MTDFDALRALVALQEHGNLTAAARALECPKSTLSRRLAALESALGHPLTRQEGGRLLLSDAGSCYAGYGERILTLAEEARHSVAAFSREMRGEVRVWVDQPLARGWATRTLNDFLARYPEVSLEVRVLPPGGLPTADGTDLWLACDDRGLPGLKRTPLGRWRRRLYTRAEEGPCRRLGAPSKLDACPWIGLVSEPAEIRLGHPSREDGYGHRPRARLRVDSLEMLADAIARGYGIGVLPSWLAECPRHGLRGHYARVLEDWEAEPVDLSCHLPRGARPRRIQVLVDHLHAHLPKRWALESGDSSLLSAPRRTSAR</sequence>
<dbReference type="eggNOG" id="COG0583">
    <property type="taxonomic scope" value="Bacteria"/>
</dbReference>
<keyword evidence="4" id="KW-0804">Transcription</keyword>
<dbReference type="Pfam" id="PF00126">
    <property type="entry name" value="HTH_1"/>
    <property type="match status" value="1"/>
</dbReference>
<evidence type="ECO:0000313" key="7">
    <source>
        <dbReference type="Proteomes" id="UP000019460"/>
    </source>
</evidence>
<dbReference type="Proteomes" id="UP000019460">
    <property type="component" value="Unassembled WGS sequence"/>
</dbReference>
<accession>W9VUY9</accession>
<dbReference type="EMBL" id="AONC01000045">
    <property type="protein sequence ID" value="EXJ14210.1"/>
    <property type="molecule type" value="Genomic_DNA"/>
</dbReference>
<evidence type="ECO:0000259" key="5">
    <source>
        <dbReference type="PROSITE" id="PS50931"/>
    </source>
</evidence>
<dbReference type="AlphaFoldDB" id="W9VUY9"/>
<dbReference type="Pfam" id="PF03466">
    <property type="entry name" value="LysR_substrate"/>
    <property type="match status" value="1"/>
</dbReference>
<reference evidence="6 7" key="1">
    <citation type="submission" date="2012-11" db="EMBL/GenBank/DDBJ databases">
        <title>Genome assembly of Thiorhodococcus sp. AK35.</title>
        <authorList>
            <person name="Nupur N."/>
            <person name="Khatri I."/>
            <person name="Subramanian S."/>
            <person name="Pinnaka A."/>
        </authorList>
    </citation>
    <scope>NUCLEOTIDE SEQUENCE [LARGE SCALE GENOMIC DNA]</scope>
    <source>
        <strain evidence="6 7">AK35</strain>
    </source>
</reference>